<dbReference type="EMBL" id="SMKR01000210">
    <property type="protein sequence ID" value="TDD15114.1"/>
    <property type="molecule type" value="Genomic_DNA"/>
</dbReference>
<sequence length="543" mass="59196">MRRPVPPNKNSTRSGHRRGSHSPTAPPHPALPRHLADRRRHHQHPLHRRRPRRRPRCSPRRRPRNSPGNRPPHSPHQRHHHHQPNRTRHPGHSRCHAIPQRTPASCPPRHSRHRYSHTPIGTHQRGPPVVTNPARHTARSDRGSGTLLTLFAGLLLTTAFAMAVVWSAISIARHQLTAAADLAALSAAESLNPEPSIPRPPSNAASSTAADPTTADDPVACATAARIAALHQATLAACEVTAESVTVRLTRQLHLADLAHPTVTATARAGPVQGPTAWSGRPNDGGTQAVAIWSQSGRDAALIWTRRTTGLHDLEPKSCPSSRTHFPGARTVTPEARLPDRIRLLLVDDQILSRGVLRSGLERERDLEIVAELNRSDDVVGAAKRLRANVALLDAAGPGNDSIKVTTKLRTSIPECRVVMLTTYGRPIHFRRGIEAGAKGFALKGSPAPQLADAVRRVHLGLRVVDANLAAENLRYSDTPLDDDETDTLRAARDGGSVALMARKLEVSERVVRTRLWSAIGKTGARTRSDAIHIAERNGWLLD</sequence>
<dbReference type="Pfam" id="PF13400">
    <property type="entry name" value="Tad"/>
    <property type="match status" value="1"/>
</dbReference>
<dbReference type="SMART" id="SM00448">
    <property type="entry name" value="REC"/>
    <property type="match status" value="1"/>
</dbReference>
<evidence type="ECO:0000313" key="6">
    <source>
        <dbReference type="EMBL" id="TDD15114.1"/>
    </source>
</evidence>
<feature type="compositionally biased region" description="Basic residues" evidence="3">
    <location>
        <begin position="36"/>
        <end position="64"/>
    </location>
</feature>
<evidence type="ECO:0000256" key="2">
    <source>
        <dbReference type="PROSITE-ProRule" id="PRU00169"/>
    </source>
</evidence>
<dbReference type="GO" id="GO:0003677">
    <property type="term" value="F:DNA binding"/>
    <property type="evidence" value="ECO:0007669"/>
    <property type="project" value="UniProtKB-KW"/>
</dbReference>
<dbReference type="InterPro" id="IPR011006">
    <property type="entry name" value="CheY-like_superfamily"/>
</dbReference>
<accession>A0A4R4WFW4</accession>
<dbReference type="PROSITE" id="PS50110">
    <property type="entry name" value="RESPONSE_REGULATORY"/>
    <property type="match status" value="1"/>
</dbReference>
<dbReference type="GO" id="GO:0006355">
    <property type="term" value="P:regulation of DNA-templated transcription"/>
    <property type="evidence" value="ECO:0007669"/>
    <property type="project" value="InterPro"/>
</dbReference>
<dbReference type="Gene3D" id="3.40.50.2300">
    <property type="match status" value="1"/>
</dbReference>
<evidence type="ECO:0000256" key="3">
    <source>
        <dbReference type="SAM" id="MobiDB-lite"/>
    </source>
</evidence>
<protein>
    <submittedName>
        <fullName evidence="6">Response regulator transcription factor</fullName>
    </submittedName>
</protein>
<feature type="region of interest" description="Disordered" evidence="3">
    <location>
        <begin position="1"/>
        <end position="141"/>
    </location>
</feature>
<dbReference type="PANTHER" id="PTHR45566">
    <property type="entry name" value="HTH-TYPE TRANSCRIPTIONAL REGULATOR YHJB-RELATED"/>
    <property type="match status" value="1"/>
</dbReference>
<dbReference type="SUPFAM" id="SSF46894">
    <property type="entry name" value="C-terminal effector domain of the bipartite response regulators"/>
    <property type="match status" value="1"/>
</dbReference>
<dbReference type="InterPro" id="IPR016032">
    <property type="entry name" value="Sig_transdc_resp-reg_C-effctor"/>
</dbReference>
<keyword evidence="4" id="KW-1133">Transmembrane helix</keyword>
<gene>
    <name evidence="6" type="ORF">E1218_32070</name>
</gene>
<dbReference type="Pfam" id="PF00072">
    <property type="entry name" value="Response_reg"/>
    <property type="match status" value="1"/>
</dbReference>
<dbReference type="InterPro" id="IPR001789">
    <property type="entry name" value="Sig_transdc_resp-reg_receiver"/>
</dbReference>
<evidence type="ECO:0000256" key="4">
    <source>
        <dbReference type="SAM" id="Phobius"/>
    </source>
</evidence>
<keyword evidence="4" id="KW-0812">Transmembrane</keyword>
<feature type="compositionally biased region" description="Basic residues" evidence="3">
    <location>
        <begin position="73"/>
        <end position="95"/>
    </location>
</feature>
<keyword evidence="4" id="KW-0472">Membrane</keyword>
<dbReference type="AlphaFoldDB" id="A0A4R4WFW4"/>
<feature type="transmembrane region" description="Helical" evidence="4">
    <location>
        <begin position="147"/>
        <end position="169"/>
    </location>
</feature>
<dbReference type="InterPro" id="IPR028087">
    <property type="entry name" value="Tad_N"/>
</dbReference>
<keyword evidence="2" id="KW-0597">Phosphoprotein</keyword>
<dbReference type="InterPro" id="IPR000792">
    <property type="entry name" value="Tscrpt_reg_LuxR_C"/>
</dbReference>
<dbReference type="SMART" id="SM00421">
    <property type="entry name" value="HTH_LUXR"/>
    <property type="match status" value="1"/>
</dbReference>
<dbReference type="Proteomes" id="UP000295172">
    <property type="component" value="Unassembled WGS sequence"/>
</dbReference>
<comment type="caution">
    <text evidence="6">The sequence shown here is derived from an EMBL/GenBank/DDBJ whole genome shotgun (WGS) entry which is preliminary data.</text>
</comment>
<dbReference type="SUPFAM" id="SSF52172">
    <property type="entry name" value="CheY-like"/>
    <property type="match status" value="1"/>
</dbReference>
<reference evidence="6 7" key="1">
    <citation type="submission" date="2019-02" db="EMBL/GenBank/DDBJ databases">
        <title>Draft genome sequences of novel Actinobacteria.</title>
        <authorList>
            <person name="Sahin N."/>
            <person name="Ay H."/>
            <person name="Saygin H."/>
        </authorList>
    </citation>
    <scope>NUCLEOTIDE SEQUENCE [LARGE SCALE GENOMIC DNA]</scope>
    <source>
        <strain evidence="6 7">16K104</strain>
    </source>
</reference>
<dbReference type="PANTHER" id="PTHR45566:SF2">
    <property type="entry name" value="NARL SUBFAMILY"/>
    <property type="match status" value="1"/>
</dbReference>
<feature type="region of interest" description="Disordered" evidence="3">
    <location>
        <begin position="191"/>
        <end position="215"/>
    </location>
</feature>
<keyword evidence="1" id="KW-0238">DNA-binding</keyword>
<feature type="compositionally biased region" description="Low complexity" evidence="3">
    <location>
        <begin position="202"/>
        <end position="215"/>
    </location>
</feature>
<dbReference type="InterPro" id="IPR051015">
    <property type="entry name" value="EvgA-like"/>
</dbReference>
<dbReference type="OrthoDB" id="9808843at2"/>
<evidence type="ECO:0000313" key="7">
    <source>
        <dbReference type="Proteomes" id="UP000295172"/>
    </source>
</evidence>
<evidence type="ECO:0000256" key="1">
    <source>
        <dbReference type="ARBA" id="ARBA00023125"/>
    </source>
</evidence>
<proteinExistence type="predicted"/>
<feature type="modified residue" description="4-aspartylphosphate" evidence="2">
    <location>
        <position position="394"/>
    </location>
</feature>
<feature type="domain" description="Response regulatory" evidence="5">
    <location>
        <begin position="343"/>
        <end position="459"/>
    </location>
</feature>
<dbReference type="GO" id="GO:0000160">
    <property type="term" value="P:phosphorelay signal transduction system"/>
    <property type="evidence" value="ECO:0007669"/>
    <property type="project" value="InterPro"/>
</dbReference>
<keyword evidence="7" id="KW-1185">Reference proteome</keyword>
<organism evidence="6 7">
    <name type="scientific">Kribbella turkmenica</name>
    <dbReference type="NCBI Taxonomy" id="2530375"/>
    <lineage>
        <taxon>Bacteria</taxon>
        <taxon>Bacillati</taxon>
        <taxon>Actinomycetota</taxon>
        <taxon>Actinomycetes</taxon>
        <taxon>Propionibacteriales</taxon>
        <taxon>Kribbellaceae</taxon>
        <taxon>Kribbella</taxon>
    </lineage>
</organism>
<name>A0A4R4WFW4_9ACTN</name>
<evidence type="ECO:0000259" key="5">
    <source>
        <dbReference type="PROSITE" id="PS50110"/>
    </source>
</evidence>